<accession>A0A2A2H825</accession>
<evidence type="ECO:0000256" key="1">
    <source>
        <dbReference type="SAM" id="Phobius"/>
    </source>
</evidence>
<dbReference type="AlphaFoldDB" id="A0A2A2H825"/>
<comment type="caution">
    <text evidence="3">The sequence shown here is derived from an EMBL/GenBank/DDBJ whole genome shotgun (WGS) entry which is preliminary data.</text>
</comment>
<reference evidence="3 4" key="1">
    <citation type="journal article" date="2017" name="BMC Genomics">
        <title>Genomic analysis of methanogenic archaea reveals a shift towards energy conservation.</title>
        <authorList>
            <person name="Gilmore S.P."/>
            <person name="Henske J.K."/>
            <person name="Sexton J.A."/>
            <person name="Solomon K.V."/>
            <person name="Seppala S."/>
            <person name="Yoo J.I."/>
            <person name="Huyett L.M."/>
            <person name="Pressman A."/>
            <person name="Cogan J.Z."/>
            <person name="Kivenson V."/>
            <person name="Peng X."/>
            <person name="Tan Y."/>
            <person name="Valentine D.L."/>
            <person name="O'Malley M.A."/>
        </authorList>
    </citation>
    <scope>NUCLEOTIDE SEQUENCE [LARGE SCALE GENOMIC DNA]</scope>
    <source>
        <strain evidence="3 4">M.o.H.</strain>
    </source>
</reference>
<sequence length="206" mass="22407">MFCPKCGTDNDDDAKYCEGCGRSLQKGIHEQNMQSKQKNENSGMSNGVKVLIVICVVLVAGIGLTVGMLLQNPANSAANNSKQDQVVTTTQSPDTQTYQPTWHKVAVYTGPGEDYGSFTIKGNQFKVTMSAVPAITYTTNYLDVYVYDGNTIGINTVGSGTLSWSETENPDKKEDSILVSHGSGVYTLDILPTDIDNYAVTVWDYY</sequence>
<organism evidence="3 4">
    <name type="scientific">Methanobacterium bryantii</name>
    <dbReference type="NCBI Taxonomy" id="2161"/>
    <lineage>
        <taxon>Archaea</taxon>
        <taxon>Methanobacteriati</taxon>
        <taxon>Methanobacteriota</taxon>
        <taxon>Methanomada group</taxon>
        <taxon>Methanobacteria</taxon>
        <taxon>Methanobacteriales</taxon>
        <taxon>Methanobacteriaceae</taxon>
        <taxon>Methanobacterium</taxon>
    </lineage>
</organism>
<keyword evidence="1" id="KW-0472">Membrane</keyword>
<keyword evidence="4" id="KW-1185">Reference proteome</keyword>
<evidence type="ECO:0000313" key="4">
    <source>
        <dbReference type="Proteomes" id="UP000217784"/>
    </source>
</evidence>
<dbReference type="InterPro" id="IPR026870">
    <property type="entry name" value="Zinc_ribbon_dom"/>
</dbReference>
<keyword evidence="1" id="KW-0812">Transmembrane</keyword>
<dbReference type="RefSeq" id="WP_095651998.1">
    <property type="nucleotide sequence ID" value="NZ_LMVM01000005.1"/>
</dbReference>
<dbReference type="EMBL" id="LMVM01000005">
    <property type="protein sequence ID" value="PAV05444.1"/>
    <property type="molecule type" value="Genomic_DNA"/>
</dbReference>
<evidence type="ECO:0000259" key="2">
    <source>
        <dbReference type="Pfam" id="PF13240"/>
    </source>
</evidence>
<keyword evidence="1" id="KW-1133">Transmembrane helix</keyword>
<proteinExistence type="predicted"/>
<evidence type="ECO:0000313" key="3">
    <source>
        <dbReference type="EMBL" id="PAV05444.1"/>
    </source>
</evidence>
<dbReference type="Proteomes" id="UP000217784">
    <property type="component" value="Unassembled WGS sequence"/>
</dbReference>
<gene>
    <name evidence="3" type="ORF">ASJ80_09340</name>
</gene>
<feature type="transmembrane region" description="Helical" evidence="1">
    <location>
        <begin position="50"/>
        <end position="70"/>
    </location>
</feature>
<name>A0A2A2H825_METBR</name>
<protein>
    <recommendedName>
        <fullName evidence="2">Zinc-ribbon domain-containing protein</fullName>
    </recommendedName>
</protein>
<feature type="domain" description="Zinc-ribbon" evidence="2">
    <location>
        <begin position="2"/>
        <end position="24"/>
    </location>
</feature>
<dbReference type="Pfam" id="PF13240">
    <property type="entry name" value="Zn_Ribbon_1"/>
    <property type="match status" value="1"/>
</dbReference>
<dbReference type="OrthoDB" id="71372at2157"/>